<keyword evidence="2" id="KW-1185">Reference proteome</keyword>
<dbReference type="Gene3D" id="3.40.50.2300">
    <property type="match status" value="2"/>
</dbReference>
<dbReference type="SUPFAM" id="SSF53822">
    <property type="entry name" value="Periplasmic binding protein-like I"/>
    <property type="match status" value="1"/>
</dbReference>
<dbReference type="CDD" id="cd06357">
    <property type="entry name" value="PBP1_AmiC"/>
    <property type="match status" value="1"/>
</dbReference>
<dbReference type="InterPro" id="IPR039570">
    <property type="entry name" value="AmiC_PBP1"/>
</dbReference>
<sequence>MAKRRRETVHLGVLYSLTGPYGLVGREMLNGLTLAVEQVNSSTEFDFQFAPLVFDPGGDLQNYQEHCELLIRDKGVRHIVGCYTSASRKQVLPLIERYDRLLWHSARYEGFENSDNVIYVGAAPNQHVVPLARHMIENLGTSVYCVGANYLWTWETNRVLQEIVTAAGGEIIAKRLVALSDSGIDHIVREIIERRPPIVFNTLVGEASYRFYRDLHRALSREQARSPGLPRPTILSCSLCEPELRLIGGRASVGHITSSVYFASIDTPENRSFVRRYREMFGSSNLPSVDAEASYLCGLLLARAIRRAGSTDVQAVRAAAWRDELQAPQGLVRVDEENNHCYLTPRLARSRSGFSFEILDTAPAPVKPDPYLTWLDLDDLARGARRRPERAAIAGQTLRVIK</sequence>
<dbReference type="RefSeq" id="WP_147154438.1">
    <property type="nucleotide sequence ID" value="NZ_BKAJ01000118.1"/>
</dbReference>
<dbReference type="GO" id="GO:0033218">
    <property type="term" value="F:amide binding"/>
    <property type="evidence" value="ECO:0007669"/>
    <property type="project" value="InterPro"/>
</dbReference>
<reference evidence="1 2" key="1">
    <citation type="submission" date="2019-07" db="EMBL/GenBank/DDBJ databases">
        <title>Whole genome shotgun sequence of Reyranella soli NBRC 108950.</title>
        <authorList>
            <person name="Hosoyama A."/>
            <person name="Uohara A."/>
            <person name="Ohji S."/>
            <person name="Ichikawa N."/>
        </authorList>
    </citation>
    <scope>NUCLEOTIDE SEQUENCE [LARGE SCALE GENOMIC DNA]</scope>
    <source>
        <strain evidence="1 2">NBRC 108950</strain>
    </source>
</reference>
<gene>
    <name evidence="1" type="ORF">RSO01_62400</name>
</gene>
<dbReference type="AlphaFoldDB" id="A0A512NJE3"/>
<dbReference type="InterPro" id="IPR028082">
    <property type="entry name" value="Peripla_BP_I"/>
</dbReference>
<evidence type="ECO:0008006" key="3">
    <source>
        <dbReference type="Google" id="ProtNLM"/>
    </source>
</evidence>
<proteinExistence type="predicted"/>
<protein>
    <recommendedName>
        <fullName evidence="3">Aliphatic amidase expression-regulating protein</fullName>
    </recommendedName>
</protein>
<organism evidence="1 2">
    <name type="scientific">Reyranella soli</name>
    <dbReference type="NCBI Taxonomy" id="1230389"/>
    <lineage>
        <taxon>Bacteria</taxon>
        <taxon>Pseudomonadati</taxon>
        <taxon>Pseudomonadota</taxon>
        <taxon>Alphaproteobacteria</taxon>
        <taxon>Hyphomicrobiales</taxon>
        <taxon>Reyranellaceae</taxon>
        <taxon>Reyranella</taxon>
    </lineage>
</organism>
<accession>A0A512NJE3</accession>
<dbReference type="PANTHER" id="PTHR47628:SF1">
    <property type="entry name" value="ALIPHATIC AMIDASE EXPRESSION-REGULATING PROTEIN"/>
    <property type="match status" value="1"/>
</dbReference>
<evidence type="ECO:0000313" key="1">
    <source>
        <dbReference type="EMBL" id="GEP59074.1"/>
    </source>
</evidence>
<name>A0A512NJE3_9HYPH</name>
<dbReference type="PANTHER" id="PTHR47628">
    <property type="match status" value="1"/>
</dbReference>
<dbReference type="OrthoDB" id="9802022at2"/>
<evidence type="ECO:0000313" key="2">
    <source>
        <dbReference type="Proteomes" id="UP000321058"/>
    </source>
</evidence>
<dbReference type="Proteomes" id="UP000321058">
    <property type="component" value="Unassembled WGS sequence"/>
</dbReference>
<dbReference type="Pfam" id="PF13433">
    <property type="entry name" value="Peripla_BP_5"/>
    <property type="match status" value="1"/>
</dbReference>
<dbReference type="EMBL" id="BKAJ01000118">
    <property type="protein sequence ID" value="GEP59074.1"/>
    <property type="molecule type" value="Genomic_DNA"/>
</dbReference>
<comment type="caution">
    <text evidence="1">The sequence shown here is derived from an EMBL/GenBank/DDBJ whole genome shotgun (WGS) entry which is preliminary data.</text>
</comment>